<gene>
    <name evidence="3" type="ORF">EYQ16_04550</name>
</gene>
<name>A0A7C8DFU8_9ARCH</name>
<dbReference type="PANTHER" id="PTHR40704:SF1">
    <property type="entry name" value="TRANSCRIPTION ELONGATION FACTOR SPT4"/>
    <property type="match status" value="1"/>
</dbReference>
<dbReference type="Pfam" id="PF06093">
    <property type="entry name" value="Spt4"/>
    <property type="match status" value="1"/>
</dbReference>
<proteinExistence type="predicted"/>
<dbReference type="InterPro" id="IPR022800">
    <property type="entry name" value="Spt4/RpoE2_Znf"/>
</dbReference>
<evidence type="ECO:0000259" key="2">
    <source>
        <dbReference type="SMART" id="SM01389"/>
    </source>
</evidence>
<dbReference type="InterPro" id="IPR007178">
    <property type="entry name" value="Spt4_arch"/>
</dbReference>
<accession>A0A7C8DFU8</accession>
<keyword evidence="3" id="KW-0240">DNA-directed RNA polymerase</keyword>
<protein>
    <submittedName>
        <fullName evidence="3">DNA-directed RNA polymerase subunit E</fullName>
    </submittedName>
</protein>
<evidence type="ECO:0000313" key="4">
    <source>
        <dbReference type="Proteomes" id="UP000589516"/>
    </source>
</evidence>
<reference evidence="4" key="1">
    <citation type="journal article" date="2019" name="bioRxiv">
        <title>Genome diversification in globally distributed novel marine Proteobacteria is linked to environmental adaptation.</title>
        <authorList>
            <person name="Zhou Z."/>
            <person name="Tran P.Q."/>
            <person name="Kieft K."/>
            <person name="Anantharaman K."/>
        </authorList>
    </citation>
    <scope>NUCLEOTIDE SEQUENCE [LARGE SCALE GENOMIC DNA]</scope>
</reference>
<dbReference type="PANTHER" id="PTHR40704">
    <property type="entry name" value="TRANSCRIPTION ELONGATION FACTOR SPT4"/>
    <property type="match status" value="1"/>
</dbReference>
<evidence type="ECO:0000256" key="1">
    <source>
        <dbReference type="ARBA" id="ARBA00023163"/>
    </source>
</evidence>
<dbReference type="EMBL" id="DUAV01000027">
    <property type="protein sequence ID" value="HIG63768.1"/>
    <property type="molecule type" value="Genomic_DNA"/>
</dbReference>
<dbReference type="InterPro" id="IPR038589">
    <property type="entry name" value="Spt4_dom_sf"/>
</dbReference>
<dbReference type="SUPFAM" id="SSF63393">
    <property type="entry name" value="RNA polymerase subunits"/>
    <property type="match status" value="1"/>
</dbReference>
<dbReference type="InterPro" id="IPR029040">
    <property type="entry name" value="RPABC4/Spt4"/>
</dbReference>
<comment type="caution">
    <text evidence="3">The sequence shown here is derived from an EMBL/GenBank/DDBJ whole genome shotgun (WGS) entry which is preliminary data.</text>
</comment>
<organism evidence="3 4">
    <name type="scientific">Marine Group III euryarchaeote</name>
    <dbReference type="NCBI Taxonomy" id="2173149"/>
    <lineage>
        <taxon>Archaea</taxon>
        <taxon>Methanobacteriati</taxon>
        <taxon>Thermoplasmatota</taxon>
        <taxon>Thermoplasmata</taxon>
        <taxon>Candidatus Thermoprofundales</taxon>
    </lineage>
</organism>
<dbReference type="NCBIfam" id="NF041664">
    <property type="entry name" value="RNAP_arch_Epp"/>
    <property type="match status" value="1"/>
</dbReference>
<dbReference type="AlphaFoldDB" id="A0A7C8DFU8"/>
<evidence type="ECO:0000313" key="3">
    <source>
        <dbReference type="EMBL" id="HIG63768.1"/>
    </source>
</evidence>
<sequence>MFACKECQQILEVRDGHNCPTGERQPVISREWQGFIEVLDPEKSALAKEMGIRTPGRYALRVR</sequence>
<dbReference type="Gene3D" id="2.20.28.90">
    <property type="match status" value="1"/>
</dbReference>
<feature type="domain" description="Spt4/RpoE2 zinc finger" evidence="2">
    <location>
        <begin position="1"/>
        <end position="63"/>
    </location>
</feature>
<dbReference type="SMART" id="SM01389">
    <property type="entry name" value="Spt4"/>
    <property type="match status" value="1"/>
</dbReference>
<keyword evidence="1" id="KW-0804">Transcription</keyword>
<dbReference type="Proteomes" id="UP000589516">
    <property type="component" value="Unassembled WGS sequence"/>
</dbReference>
<dbReference type="GO" id="GO:0000428">
    <property type="term" value="C:DNA-directed RNA polymerase complex"/>
    <property type="evidence" value="ECO:0007669"/>
    <property type="project" value="UniProtKB-KW"/>
</dbReference>
<dbReference type="GO" id="GO:0006355">
    <property type="term" value="P:regulation of DNA-templated transcription"/>
    <property type="evidence" value="ECO:0007669"/>
    <property type="project" value="InterPro"/>
</dbReference>